<organism evidence="3 4">
    <name type="scientific">Nguyenibacter vanlangensis</name>
    <dbReference type="NCBI Taxonomy" id="1216886"/>
    <lineage>
        <taxon>Bacteria</taxon>
        <taxon>Pseudomonadati</taxon>
        <taxon>Pseudomonadota</taxon>
        <taxon>Alphaproteobacteria</taxon>
        <taxon>Acetobacterales</taxon>
        <taxon>Acetobacteraceae</taxon>
        <taxon>Nguyenibacter</taxon>
    </lineage>
</organism>
<evidence type="ECO:0000313" key="3">
    <source>
        <dbReference type="EMBL" id="NVN12204.1"/>
    </source>
</evidence>
<evidence type="ECO:0000256" key="1">
    <source>
        <dbReference type="ARBA" id="ARBA00022612"/>
    </source>
</evidence>
<dbReference type="EMBL" id="JABXXP010000366">
    <property type="protein sequence ID" value="NVN12204.1"/>
    <property type="molecule type" value="Genomic_DNA"/>
</dbReference>
<keyword evidence="1" id="KW-1188">Viral release from host cell</keyword>
<sequence>MPKAGDRRGLTPRQERFVAEYLIDLNATRAAIRAGYDPKAADRYGPRLLGEARVKAAIAQGKAARLDRVQVSQDRVITELMRLAFYDVGVIAAHRLDGPEDVARLPEDVRCAVLGWSWDKAGHFTVRLAPRTPSLDLLARHLGMLKDVRQHLGRDGRPADPPALFTVVVR</sequence>
<keyword evidence="2" id="KW-0231">Viral genome packaging</keyword>
<reference evidence="3 4" key="1">
    <citation type="submission" date="2020-06" db="EMBL/GenBank/DDBJ databases">
        <title>Description of novel acetic acid bacteria.</title>
        <authorList>
            <person name="Sombolestani A."/>
        </authorList>
    </citation>
    <scope>NUCLEOTIDE SEQUENCE [LARGE SCALE GENOMIC DNA]</scope>
    <source>
        <strain evidence="3 4">LMG 31431</strain>
    </source>
</reference>
<comment type="caution">
    <text evidence="3">The sequence shown here is derived from an EMBL/GenBank/DDBJ whole genome shotgun (WGS) entry which is preliminary data.</text>
</comment>
<dbReference type="InterPro" id="IPR005335">
    <property type="entry name" value="Terminase_ssu"/>
</dbReference>
<dbReference type="AlphaFoldDB" id="A0A7Y7M7N4"/>
<dbReference type="InterPro" id="IPR052404">
    <property type="entry name" value="SPP1-like_terminase"/>
</dbReference>
<evidence type="ECO:0000313" key="4">
    <source>
        <dbReference type="Proteomes" id="UP000534870"/>
    </source>
</evidence>
<protein>
    <submittedName>
        <fullName evidence="3">Terminase small subunit</fullName>
    </submittedName>
</protein>
<dbReference type="InterPro" id="IPR038713">
    <property type="entry name" value="Terminase_Gp1_N_sf"/>
</dbReference>
<dbReference type="RefSeq" id="WP_176640824.1">
    <property type="nucleotide sequence ID" value="NZ_JABXXP010000366.1"/>
</dbReference>
<dbReference type="Pfam" id="PF03592">
    <property type="entry name" value="Terminase_2"/>
    <property type="match status" value="1"/>
</dbReference>
<dbReference type="PANTHER" id="PTHR41328">
    <property type="entry name" value="TERMINASE SMALL SUBUNIT-RELATED"/>
    <property type="match status" value="1"/>
</dbReference>
<evidence type="ECO:0000256" key="2">
    <source>
        <dbReference type="ARBA" id="ARBA00023219"/>
    </source>
</evidence>
<name>A0A7Y7M7N4_9PROT</name>
<gene>
    <name evidence="3" type="ORF">HUK84_13925</name>
</gene>
<dbReference type="Gene3D" id="1.10.10.1400">
    <property type="entry name" value="Terminase, small subunit, N-terminal DNA-binding domain, HTH motif"/>
    <property type="match status" value="1"/>
</dbReference>
<dbReference type="PANTHER" id="PTHR41328:SF2">
    <property type="entry name" value="TERMINASE SMALL SUBUNIT"/>
    <property type="match status" value="1"/>
</dbReference>
<dbReference type="Proteomes" id="UP000534870">
    <property type="component" value="Unassembled WGS sequence"/>
</dbReference>
<proteinExistence type="predicted"/>
<dbReference type="GO" id="GO:0051276">
    <property type="term" value="P:chromosome organization"/>
    <property type="evidence" value="ECO:0007669"/>
    <property type="project" value="InterPro"/>
</dbReference>
<accession>A0A7Y7M7N4</accession>